<dbReference type="Proteomes" id="UP000035720">
    <property type="component" value="Unassembled WGS sequence"/>
</dbReference>
<evidence type="ECO:0000256" key="1">
    <source>
        <dbReference type="SAM" id="Phobius"/>
    </source>
</evidence>
<proteinExistence type="predicted"/>
<evidence type="ECO:0000313" key="2">
    <source>
        <dbReference type="EMBL" id="CCI52316.1"/>
    </source>
</evidence>
<keyword evidence="3" id="KW-1185">Reference proteome</keyword>
<accession>A0A077M4V6</accession>
<feature type="transmembrane region" description="Helical" evidence="1">
    <location>
        <begin position="42"/>
        <end position="64"/>
    </location>
</feature>
<dbReference type="EMBL" id="CAJC01000067">
    <property type="protein sequence ID" value="CCI52316.1"/>
    <property type="molecule type" value="Genomic_DNA"/>
</dbReference>
<name>A0A077M4V6_9MICO</name>
<keyword evidence="1" id="KW-0472">Membrane</keyword>
<comment type="caution">
    <text evidence="2">The sequence shown here is derived from an EMBL/GenBank/DDBJ whole genome shotgun (WGS) entry which is preliminary data.</text>
</comment>
<evidence type="ECO:0000313" key="3">
    <source>
        <dbReference type="Proteomes" id="UP000035720"/>
    </source>
</evidence>
<protein>
    <submittedName>
        <fullName evidence="2">Uncharacterized protein</fullName>
    </submittedName>
</protein>
<gene>
    <name evidence="2" type="ORF">BN13_1590003</name>
</gene>
<organism evidence="2 3">
    <name type="scientific">Nostocoides jenkinsii Ben 74</name>
    <dbReference type="NCBI Taxonomy" id="1193518"/>
    <lineage>
        <taxon>Bacteria</taxon>
        <taxon>Bacillati</taxon>
        <taxon>Actinomycetota</taxon>
        <taxon>Actinomycetes</taxon>
        <taxon>Micrococcales</taxon>
        <taxon>Intrasporangiaceae</taxon>
        <taxon>Nostocoides</taxon>
    </lineage>
</organism>
<keyword evidence="1" id="KW-1133">Transmembrane helix</keyword>
<dbReference type="AlphaFoldDB" id="A0A077M4V6"/>
<keyword evidence="1" id="KW-0812">Transmembrane</keyword>
<sequence>MAIPMRRPAIWLEVAMATLAAGCAWAMEYGVLRLLRGDGDGKAVLGIVILAALGALFTAATVGAHRLRQGPARELTVTAEGITTPTGGYAWDDIVAIRASSYLPQGGLRKRNLIVVELHTDARTPLQQDANLGRIGRAIDRATHHSFRLVAAEDLDVDPWKVIRALQALAADPALRARLAGPDGPALIQSQPGMG</sequence>
<reference evidence="2 3" key="1">
    <citation type="journal article" date="2013" name="ISME J.">
        <title>A metabolic model for members of the genus Tetrasphaera involved in enhanced biological phosphorus removal.</title>
        <authorList>
            <person name="Kristiansen R."/>
            <person name="Nguyen H.T.T."/>
            <person name="Saunders A.M."/>
            <person name="Nielsen J.L."/>
            <person name="Wimmer R."/>
            <person name="Le V.Q."/>
            <person name="McIlroy S.J."/>
            <person name="Petrovski S."/>
            <person name="Seviour R.J."/>
            <person name="Calteau A."/>
            <person name="Nielsen K.L."/>
            <person name="Nielsen P.H."/>
        </authorList>
    </citation>
    <scope>NUCLEOTIDE SEQUENCE [LARGE SCALE GENOMIC DNA]</scope>
    <source>
        <strain evidence="2 3">Ben 74</strain>
    </source>
</reference>